<dbReference type="Pfam" id="PF00011">
    <property type="entry name" value="HSP20"/>
    <property type="match status" value="1"/>
</dbReference>
<sequence>MAVCPLYSRYRGFFDDTHFGGTILGGDLFDPTFYQQWFNMQLGRRQPTLLQSTGVCPLRKQTGAYPFRQQSASSRLPQPTSACPFRHQAGVSQLPQTISEWPFRQQTSASQIVQKTSKRPFRKKSGASKLPQQAGTSPRRQQLGTLVTITPGKFTIRVNTQNISPQEITVKTEGNCVVIHGKHAEDLEGRGYHVQREFTRRYELPDDVDPDTAKCDLMDNGDLAIEATRRESPKVQDKPVTVEVARAPGRDDEESSV</sequence>
<name>A0A9J6FXD4_HAELO</name>
<keyword evidence="7" id="KW-1185">Reference proteome</keyword>
<evidence type="ECO:0000313" key="7">
    <source>
        <dbReference type="Proteomes" id="UP000821853"/>
    </source>
</evidence>
<dbReference type="Gene3D" id="2.60.40.790">
    <property type="match status" value="1"/>
</dbReference>
<dbReference type="VEuPathDB" id="VectorBase:HLOH_054109"/>
<protein>
    <recommendedName>
        <fullName evidence="5">SHSP domain-containing protein</fullName>
    </recommendedName>
</protein>
<dbReference type="EMBL" id="JABSTR010000004">
    <property type="protein sequence ID" value="KAH9367016.1"/>
    <property type="molecule type" value="Genomic_DNA"/>
</dbReference>
<dbReference type="InterPro" id="IPR001436">
    <property type="entry name" value="Alpha-crystallin/sHSP_animal"/>
</dbReference>
<dbReference type="Proteomes" id="UP000821853">
    <property type="component" value="Chromosome 2"/>
</dbReference>
<evidence type="ECO:0000256" key="1">
    <source>
        <dbReference type="ARBA" id="ARBA00023016"/>
    </source>
</evidence>
<dbReference type="GO" id="GO:0005737">
    <property type="term" value="C:cytoplasm"/>
    <property type="evidence" value="ECO:0007669"/>
    <property type="project" value="TreeGrafter"/>
</dbReference>
<evidence type="ECO:0000313" key="6">
    <source>
        <dbReference type="EMBL" id="KAH9367016.1"/>
    </source>
</evidence>
<feature type="region of interest" description="Disordered" evidence="4">
    <location>
        <begin position="105"/>
        <end position="143"/>
    </location>
</feature>
<feature type="domain" description="SHSP" evidence="5">
    <location>
        <begin position="134"/>
        <end position="245"/>
    </location>
</feature>
<proteinExistence type="inferred from homology"/>
<evidence type="ECO:0000256" key="4">
    <source>
        <dbReference type="SAM" id="MobiDB-lite"/>
    </source>
</evidence>
<feature type="compositionally biased region" description="Polar residues" evidence="4">
    <location>
        <begin position="130"/>
        <end position="143"/>
    </location>
</feature>
<feature type="compositionally biased region" description="Basic residues" evidence="4">
    <location>
        <begin position="116"/>
        <end position="126"/>
    </location>
</feature>
<dbReference type="InterPro" id="IPR008978">
    <property type="entry name" value="HSP20-like_chaperone"/>
</dbReference>
<organism evidence="6 7">
    <name type="scientific">Haemaphysalis longicornis</name>
    <name type="common">Bush tick</name>
    <dbReference type="NCBI Taxonomy" id="44386"/>
    <lineage>
        <taxon>Eukaryota</taxon>
        <taxon>Metazoa</taxon>
        <taxon>Ecdysozoa</taxon>
        <taxon>Arthropoda</taxon>
        <taxon>Chelicerata</taxon>
        <taxon>Arachnida</taxon>
        <taxon>Acari</taxon>
        <taxon>Parasitiformes</taxon>
        <taxon>Ixodida</taxon>
        <taxon>Ixodoidea</taxon>
        <taxon>Ixodidae</taxon>
        <taxon>Haemaphysalinae</taxon>
        <taxon>Haemaphysalis</taxon>
    </lineage>
</organism>
<evidence type="ECO:0000259" key="5">
    <source>
        <dbReference type="PROSITE" id="PS01031"/>
    </source>
</evidence>
<reference evidence="6 7" key="1">
    <citation type="journal article" date="2020" name="Cell">
        <title>Large-Scale Comparative Analyses of Tick Genomes Elucidate Their Genetic Diversity and Vector Capacities.</title>
        <authorList>
            <consortium name="Tick Genome and Microbiome Consortium (TIGMIC)"/>
            <person name="Jia N."/>
            <person name="Wang J."/>
            <person name="Shi W."/>
            <person name="Du L."/>
            <person name="Sun Y."/>
            <person name="Zhan W."/>
            <person name="Jiang J.F."/>
            <person name="Wang Q."/>
            <person name="Zhang B."/>
            <person name="Ji P."/>
            <person name="Bell-Sakyi L."/>
            <person name="Cui X.M."/>
            <person name="Yuan T.T."/>
            <person name="Jiang B.G."/>
            <person name="Yang W.F."/>
            <person name="Lam T.T."/>
            <person name="Chang Q.C."/>
            <person name="Ding S.J."/>
            <person name="Wang X.J."/>
            <person name="Zhu J.G."/>
            <person name="Ruan X.D."/>
            <person name="Zhao L."/>
            <person name="Wei J.T."/>
            <person name="Ye R.Z."/>
            <person name="Que T.C."/>
            <person name="Du C.H."/>
            <person name="Zhou Y.H."/>
            <person name="Cheng J.X."/>
            <person name="Dai P.F."/>
            <person name="Guo W.B."/>
            <person name="Han X.H."/>
            <person name="Huang E.J."/>
            <person name="Li L.F."/>
            <person name="Wei W."/>
            <person name="Gao Y.C."/>
            <person name="Liu J.Z."/>
            <person name="Shao H.Z."/>
            <person name="Wang X."/>
            <person name="Wang C.C."/>
            <person name="Yang T.C."/>
            <person name="Huo Q.B."/>
            <person name="Li W."/>
            <person name="Chen H.Y."/>
            <person name="Chen S.E."/>
            <person name="Zhou L.G."/>
            <person name="Ni X.B."/>
            <person name="Tian J.H."/>
            <person name="Sheng Y."/>
            <person name="Liu T."/>
            <person name="Pan Y.S."/>
            <person name="Xia L.Y."/>
            <person name="Li J."/>
            <person name="Zhao F."/>
            <person name="Cao W.C."/>
        </authorList>
    </citation>
    <scope>NUCLEOTIDE SEQUENCE [LARGE SCALE GENOMIC DNA]</scope>
    <source>
        <strain evidence="6">HaeL-2018</strain>
    </source>
</reference>
<dbReference type="PANTHER" id="PTHR45640:SF13">
    <property type="entry name" value="HEAT SHOCK PROTEIN 22-RELATED"/>
    <property type="match status" value="1"/>
</dbReference>
<evidence type="ECO:0000256" key="2">
    <source>
        <dbReference type="PROSITE-ProRule" id="PRU00285"/>
    </source>
</evidence>
<dbReference type="InterPro" id="IPR002068">
    <property type="entry name" value="A-crystallin/Hsp20_dom"/>
</dbReference>
<feature type="region of interest" description="Disordered" evidence="4">
    <location>
        <begin position="230"/>
        <end position="257"/>
    </location>
</feature>
<dbReference type="GO" id="GO:0042026">
    <property type="term" value="P:protein refolding"/>
    <property type="evidence" value="ECO:0007669"/>
    <property type="project" value="TreeGrafter"/>
</dbReference>
<dbReference type="PROSITE" id="PS01031">
    <property type="entry name" value="SHSP"/>
    <property type="match status" value="1"/>
</dbReference>
<evidence type="ECO:0000256" key="3">
    <source>
        <dbReference type="RuleBase" id="RU003616"/>
    </source>
</evidence>
<dbReference type="PANTHER" id="PTHR45640">
    <property type="entry name" value="HEAT SHOCK PROTEIN HSP-12.2-RELATED"/>
    <property type="match status" value="1"/>
</dbReference>
<dbReference type="AlphaFoldDB" id="A0A9J6FXD4"/>
<dbReference type="GO" id="GO:0005634">
    <property type="term" value="C:nucleus"/>
    <property type="evidence" value="ECO:0007669"/>
    <property type="project" value="TreeGrafter"/>
</dbReference>
<comment type="similarity">
    <text evidence="2 3">Belongs to the small heat shock protein (HSP20) family.</text>
</comment>
<gene>
    <name evidence="6" type="ORF">HPB48_021160</name>
</gene>
<dbReference type="OrthoDB" id="1431247at2759"/>
<feature type="compositionally biased region" description="Polar residues" evidence="4">
    <location>
        <begin position="105"/>
        <end position="115"/>
    </location>
</feature>
<dbReference type="SUPFAM" id="SSF49764">
    <property type="entry name" value="HSP20-like chaperones"/>
    <property type="match status" value="1"/>
</dbReference>
<dbReference type="GO" id="GO:0009408">
    <property type="term" value="P:response to heat"/>
    <property type="evidence" value="ECO:0007669"/>
    <property type="project" value="TreeGrafter"/>
</dbReference>
<dbReference type="GO" id="GO:0051082">
    <property type="term" value="F:unfolded protein binding"/>
    <property type="evidence" value="ECO:0007669"/>
    <property type="project" value="TreeGrafter"/>
</dbReference>
<comment type="caution">
    <text evidence="6">The sequence shown here is derived from an EMBL/GenBank/DDBJ whole genome shotgun (WGS) entry which is preliminary data.</text>
</comment>
<dbReference type="CDD" id="cd06526">
    <property type="entry name" value="metazoan_ACD"/>
    <property type="match status" value="1"/>
</dbReference>
<accession>A0A9J6FXD4</accession>
<keyword evidence="1" id="KW-0346">Stress response</keyword>